<feature type="region of interest" description="Disordered" evidence="1">
    <location>
        <begin position="112"/>
        <end position="135"/>
    </location>
</feature>
<sequence length="281" mass="31371">MPGLTLHLLAFKNSSYDAKTFVAQLRSNPSVKIVVASRPRHVVVQPTVLDVNPLLTQKWDLMLLLQPTGGQTLEQSSLIPSELQDVILTEYRILAGIPSKLLGSFPETDAKLKKQAPPPLTGSLSKIRSQSKETSQSLEVSPELLAFMDKLTLEHDKPVTMLNLLHFHHPDGKKNYFQYGQAFIPVAGKRGGNAKIVGNVVKPPSNSASLNDSRGGVDRPEQDWWNEISIVHYPSIRHFCDMLAGDDYQAINEKYRLKALRDTFLLCTTEFDVEEDSRAKL</sequence>
<organism evidence="2 3">
    <name type="scientific">Talaromyces amestolkiae</name>
    <dbReference type="NCBI Taxonomy" id="1196081"/>
    <lineage>
        <taxon>Eukaryota</taxon>
        <taxon>Fungi</taxon>
        <taxon>Dikarya</taxon>
        <taxon>Ascomycota</taxon>
        <taxon>Pezizomycotina</taxon>
        <taxon>Eurotiomycetes</taxon>
        <taxon>Eurotiomycetidae</taxon>
        <taxon>Eurotiales</taxon>
        <taxon>Trichocomaceae</taxon>
        <taxon>Talaromyces</taxon>
        <taxon>Talaromyces sect. Talaromyces</taxon>
    </lineage>
</organism>
<evidence type="ECO:0000313" key="2">
    <source>
        <dbReference type="EMBL" id="RAO67867.1"/>
    </source>
</evidence>
<dbReference type="PANTHER" id="PTHR40257">
    <property type="match status" value="1"/>
</dbReference>
<accession>A0A364KWD2</accession>
<proteinExistence type="predicted"/>
<dbReference type="Gene3D" id="3.30.70.100">
    <property type="match status" value="1"/>
</dbReference>
<evidence type="ECO:0000313" key="3">
    <source>
        <dbReference type="Proteomes" id="UP000249363"/>
    </source>
</evidence>
<dbReference type="Proteomes" id="UP000249363">
    <property type="component" value="Unassembled WGS sequence"/>
</dbReference>
<gene>
    <name evidence="2" type="ORF">BHQ10_003879</name>
</gene>
<evidence type="ECO:0000256" key="1">
    <source>
        <dbReference type="SAM" id="MobiDB-lite"/>
    </source>
</evidence>
<dbReference type="EMBL" id="MIKG01000006">
    <property type="protein sequence ID" value="RAO67867.1"/>
    <property type="molecule type" value="Genomic_DNA"/>
</dbReference>
<protein>
    <submittedName>
        <fullName evidence="2">Uncharacterized protein</fullName>
    </submittedName>
</protein>
<feature type="compositionally biased region" description="Polar residues" evidence="1">
    <location>
        <begin position="122"/>
        <end position="135"/>
    </location>
</feature>
<dbReference type="AlphaFoldDB" id="A0A364KWD2"/>
<dbReference type="GeneID" id="63793095"/>
<comment type="caution">
    <text evidence="2">The sequence shown here is derived from an EMBL/GenBank/DDBJ whole genome shotgun (WGS) entry which is preliminary data.</text>
</comment>
<name>A0A364KWD2_TALAM</name>
<reference evidence="2 3" key="1">
    <citation type="journal article" date="2017" name="Biotechnol. Biofuels">
        <title>Differential beta-glucosidase expression as a function of carbon source availability in Talaromyces amestolkiae: a genomic and proteomic approach.</title>
        <authorList>
            <person name="de Eugenio L.I."/>
            <person name="Mendez-Liter J.A."/>
            <person name="Nieto-Dominguez M."/>
            <person name="Alonso L."/>
            <person name="Gil-Munoz J."/>
            <person name="Barriuso J."/>
            <person name="Prieto A."/>
            <person name="Martinez M.J."/>
        </authorList>
    </citation>
    <scope>NUCLEOTIDE SEQUENCE [LARGE SCALE GENOMIC DNA]</scope>
    <source>
        <strain evidence="2 3">CIB</strain>
    </source>
</reference>
<dbReference type="OrthoDB" id="265717at2759"/>
<dbReference type="RefSeq" id="XP_040732383.1">
    <property type="nucleotide sequence ID" value="XM_040876183.1"/>
</dbReference>
<keyword evidence="3" id="KW-1185">Reference proteome</keyword>
<dbReference type="PANTHER" id="PTHR40257:SF1">
    <property type="entry name" value="DUF1330 DOMAIN-CONTAINING PROTEIN"/>
    <property type="match status" value="1"/>
</dbReference>